<evidence type="ECO:0000256" key="1">
    <source>
        <dbReference type="ARBA" id="ARBA00011073"/>
    </source>
</evidence>
<dbReference type="PATRIC" id="fig|993516.3.peg.3181"/>
<evidence type="ECO:0000259" key="5">
    <source>
        <dbReference type="Pfam" id="PF00082"/>
    </source>
</evidence>
<comment type="similarity">
    <text evidence="1">Belongs to the peptidase S8 family.</text>
</comment>
<protein>
    <recommendedName>
        <fullName evidence="5">Peptidase S8/S53 domain-containing protein</fullName>
    </recommendedName>
</protein>
<dbReference type="InterPro" id="IPR050131">
    <property type="entry name" value="Peptidase_S8_subtilisin-like"/>
</dbReference>
<dbReference type="SUPFAM" id="SSF52743">
    <property type="entry name" value="Subtilisin-like"/>
    <property type="match status" value="1"/>
</dbReference>
<dbReference type="GO" id="GO:0006508">
    <property type="term" value="P:proteolysis"/>
    <property type="evidence" value="ECO:0007669"/>
    <property type="project" value="UniProtKB-KW"/>
</dbReference>
<evidence type="ECO:0000313" key="7">
    <source>
        <dbReference type="Proteomes" id="UP000010959"/>
    </source>
</evidence>
<dbReference type="InterPro" id="IPR000209">
    <property type="entry name" value="Peptidase_S8/S53_dom"/>
</dbReference>
<keyword evidence="3" id="KW-0378">Hydrolase</keyword>
<evidence type="ECO:0000256" key="2">
    <source>
        <dbReference type="ARBA" id="ARBA00022670"/>
    </source>
</evidence>
<evidence type="ECO:0000256" key="3">
    <source>
        <dbReference type="ARBA" id="ARBA00022801"/>
    </source>
</evidence>
<dbReference type="Gene3D" id="3.40.50.200">
    <property type="entry name" value="Peptidase S8/S53 domain"/>
    <property type="match status" value="1"/>
</dbReference>
<dbReference type="EMBL" id="AMWG01000075">
    <property type="protein sequence ID" value="ELP33139.1"/>
    <property type="molecule type" value="Genomic_DNA"/>
</dbReference>
<keyword evidence="2" id="KW-0645">Protease</keyword>
<organism evidence="6 7">
    <name type="scientific">Rhodopirellula baltica SWK14</name>
    <dbReference type="NCBI Taxonomy" id="993516"/>
    <lineage>
        <taxon>Bacteria</taxon>
        <taxon>Pseudomonadati</taxon>
        <taxon>Planctomycetota</taxon>
        <taxon>Planctomycetia</taxon>
        <taxon>Pirellulales</taxon>
        <taxon>Pirellulaceae</taxon>
        <taxon>Rhodopirellula</taxon>
    </lineage>
</organism>
<reference evidence="6 7" key="1">
    <citation type="journal article" date="2013" name="Mar. Genomics">
        <title>Expression of sulfatases in Rhodopirellula baltica and the diversity of sulfatases in the genus Rhodopirellula.</title>
        <authorList>
            <person name="Wegner C.E."/>
            <person name="Richter-Heitmann T."/>
            <person name="Klindworth A."/>
            <person name="Klockow C."/>
            <person name="Richter M."/>
            <person name="Achstetter T."/>
            <person name="Glockner F.O."/>
            <person name="Harder J."/>
        </authorList>
    </citation>
    <scope>NUCLEOTIDE SEQUENCE [LARGE SCALE GENOMIC DNA]</scope>
    <source>
        <strain evidence="6 7">SWK14</strain>
    </source>
</reference>
<dbReference type="AlphaFoldDB" id="L7CFV7"/>
<accession>L7CFV7</accession>
<evidence type="ECO:0000256" key="4">
    <source>
        <dbReference type="ARBA" id="ARBA00022825"/>
    </source>
</evidence>
<dbReference type="PANTHER" id="PTHR43806">
    <property type="entry name" value="PEPTIDASE S8"/>
    <property type="match status" value="1"/>
</dbReference>
<proteinExistence type="inferred from homology"/>
<dbReference type="CDD" id="cd04847">
    <property type="entry name" value="Peptidases_S8_Subtilisin_like_2"/>
    <property type="match status" value="1"/>
</dbReference>
<comment type="caution">
    <text evidence="6">The sequence shown here is derived from an EMBL/GenBank/DDBJ whole genome shotgun (WGS) entry which is preliminary data.</text>
</comment>
<dbReference type="InterPro" id="IPR034074">
    <property type="entry name" value="Y4bN_pept_dom"/>
</dbReference>
<gene>
    <name evidence="6" type="ORF">RBSWK_02985</name>
</gene>
<feature type="domain" description="Peptidase S8/S53" evidence="5">
    <location>
        <begin position="236"/>
        <end position="566"/>
    </location>
</feature>
<evidence type="ECO:0000313" key="6">
    <source>
        <dbReference type="EMBL" id="ELP33139.1"/>
    </source>
</evidence>
<dbReference type="PANTHER" id="PTHR43806:SF11">
    <property type="entry name" value="CEREVISIN-RELATED"/>
    <property type="match status" value="1"/>
</dbReference>
<name>L7CFV7_RHOBT</name>
<dbReference type="GO" id="GO:0004252">
    <property type="term" value="F:serine-type endopeptidase activity"/>
    <property type="evidence" value="ECO:0007669"/>
    <property type="project" value="InterPro"/>
</dbReference>
<dbReference type="InterPro" id="IPR036852">
    <property type="entry name" value="Peptidase_S8/S53_dom_sf"/>
</dbReference>
<keyword evidence="4" id="KW-0720">Serine protease</keyword>
<sequence length="775" mass="86474">MIRQIKSIEAAGEEVNDKQNVDRTDAIRGKVLEFSGAVGFDLKSDSLGYRTSRIELRSVRRDEDGRIHATVFVPDGQMGFFIKRCEQYATELGSGKKPRPRHQDLIEGISQIRLASLKSFWSDAGSFPAEEDIEYWWELWLSSENEPEVASLFQADARSLGITVATEKLRFPERMVVLARASANQLKSIPNLFEHLAEVRLAKLLSSELLELPAVDQAEYIDEALERITVAVPASPSVCHLDTGVNRAHPLLQQSIDENHVLTVNPSWSASDRVGHGTEMAGIALYGCLTEVLNQTHVISLSHRIESVKIMGLGTTSDPALWGAMTQQAANRIAIASPENNCRSFCLTVTAQARDEGYPSSWSAAIDQSAAAMDEESSHRLFIISAGNLSIEQRREYPDRNFVEGIEDPGQSWNAITVGGYTEKQSIRQSGLEEWERLAVGGSLSPASRTSRIWEDKSWPIKPEIVMEAGNMLRNPTTGDADFADDLSLLTTRLDHNGSLLTTTGDTSAAAALASRFAARLWAEYPRLWPETIRALIVHSATWTEAMHQMVQGTSRETLLRTFGYGVPNFDSASRSANHSATMIIESQIQPFVKTTARVKTKDMHFHRLPWPSEVLADLGESEVRLKITLSYFIQPSPGRRGWTKKHRYQSHGLRFDVKRPADTDEEFRKRLTASAREEDEGYQSDRDDRKWVMGRNLRCKGSVHSDTWIGTAADLAAANLVAVVPVTGWWKERPHLGYHDSETRYALIISIETDDVQTDLYTPIENAIAISTII</sequence>
<dbReference type="Pfam" id="PF00082">
    <property type="entry name" value="Peptidase_S8"/>
    <property type="match status" value="1"/>
</dbReference>
<dbReference type="Proteomes" id="UP000010959">
    <property type="component" value="Unassembled WGS sequence"/>
</dbReference>